<reference evidence="4" key="1">
    <citation type="submission" date="2017-11" db="EMBL/GenBank/DDBJ databases">
        <title>Genome sequence of Pantoea sp. MSR2.</title>
        <authorList>
            <person name="Nascimento F.X."/>
        </authorList>
    </citation>
    <scope>NUCLEOTIDE SEQUENCE [LARGE SCALE GENOMIC DNA]</scope>
    <source>
        <strain evidence="4">MSR2</strain>
        <plasmid evidence="4">pmsr2d</plasmid>
    </source>
</reference>
<geneLocation type="plasmid" evidence="3">
    <name>pMSR2D</name>
</geneLocation>
<accession>A0AAP9KS87</accession>
<dbReference type="Gene3D" id="3.40.630.30">
    <property type="match status" value="1"/>
</dbReference>
<evidence type="ECO:0000313" key="2">
    <source>
        <dbReference type="EMBL" id="MDO6406885.1"/>
    </source>
</evidence>
<dbReference type="Proteomes" id="UP001171299">
    <property type="component" value="Unassembled WGS sequence"/>
</dbReference>
<evidence type="ECO:0000313" key="3">
    <source>
        <dbReference type="EMBL" id="QGR09854.1"/>
    </source>
</evidence>
<dbReference type="EMBL" id="JAUOOM010000008">
    <property type="protein sequence ID" value="MDO6406885.1"/>
    <property type="molecule type" value="Genomic_DNA"/>
</dbReference>
<proteinExistence type="predicted"/>
<dbReference type="SUPFAM" id="SSF55729">
    <property type="entry name" value="Acyl-CoA N-acyltransferases (Nat)"/>
    <property type="match status" value="1"/>
</dbReference>
<dbReference type="InterPro" id="IPR000182">
    <property type="entry name" value="GNAT_dom"/>
</dbReference>
<reference evidence="2" key="3">
    <citation type="submission" date="2023-07" db="EMBL/GenBank/DDBJ databases">
        <title>The extreme plant-growth-promoting properties of Pantoea phytobeneficialis PF55 revealed by functional and genomic analysis.</title>
        <authorList>
            <person name="Nascimento F.X."/>
            <person name="Marcio R.J."/>
        </authorList>
    </citation>
    <scope>NUCLEOTIDE SEQUENCE</scope>
    <source>
        <strain evidence="2">PF55</strain>
    </source>
</reference>
<dbReference type="GO" id="GO:0016747">
    <property type="term" value="F:acyltransferase activity, transferring groups other than amino-acyl groups"/>
    <property type="evidence" value="ECO:0007669"/>
    <property type="project" value="InterPro"/>
</dbReference>
<reference evidence="3" key="2">
    <citation type="journal article" date="2020" name="Environ. Microbiol.">
        <title>The extreme plant-growth-promoting properties of Pantoea phytobeneficialis MSR2 revealed by functional and genomic analysis.</title>
        <authorList>
            <person name="Nascimento F.X."/>
            <person name="Hernandez A.G."/>
            <person name="Glick B.R."/>
            <person name="Rossi M.J."/>
        </authorList>
    </citation>
    <scope>NUCLEOTIDE SEQUENCE</scope>
    <source>
        <strain evidence="3">MSR2</strain>
    </source>
</reference>
<dbReference type="Pfam" id="PF13302">
    <property type="entry name" value="Acetyltransf_3"/>
    <property type="match status" value="1"/>
</dbReference>
<dbReference type="PANTHER" id="PTHR43792:SF16">
    <property type="entry name" value="N-ACETYLTRANSFERASE DOMAIN-CONTAINING PROTEIN"/>
    <property type="match status" value="1"/>
</dbReference>
<dbReference type="EMBL" id="CP024640">
    <property type="protein sequence ID" value="QGR09854.1"/>
    <property type="molecule type" value="Genomic_DNA"/>
</dbReference>
<evidence type="ECO:0000313" key="5">
    <source>
        <dbReference type="Proteomes" id="UP001171299"/>
    </source>
</evidence>
<dbReference type="InterPro" id="IPR051531">
    <property type="entry name" value="N-acetyltransferase"/>
</dbReference>
<name>A0AAP9KS87_9GAMM</name>
<evidence type="ECO:0000313" key="4">
    <source>
        <dbReference type="Proteomes" id="UP000424872"/>
    </source>
</evidence>
<dbReference type="Proteomes" id="UP000424872">
    <property type="component" value="Plasmid pMSR2D"/>
</dbReference>
<keyword evidence="3" id="KW-0614">Plasmid</keyword>
<dbReference type="InterPro" id="IPR016181">
    <property type="entry name" value="Acyl_CoA_acyltransferase"/>
</dbReference>
<organism evidence="3 4">
    <name type="scientific">Pantoea phytobeneficialis</name>
    <dbReference type="NCBI Taxonomy" id="2052056"/>
    <lineage>
        <taxon>Bacteria</taxon>
        <taxon>Pseudomonadati</taxon>
        <taxon>Pseudomonadota</taxon>
        <taxon>Gammaproteobacteria</taxon>
        <taxon>Enterobacterales</taxon>
        <taxon>Erwiniaceae</taxon>
        <taxon>Pantoea</taxon>
    </lineage>
</organism>
<dbReference type="RefSeq" id="WP_208727278.1">
    <property type="nucleotide sequence ID" value="NZ_CP024640.1"/>
</dbReference>
<dbReference type="KEGG" id="ppho:CTZ24_25655"/>
<keyword evidence="5" id="KW-1185">Reference proteome</keyword>
<gene>
    <name evidence="3" type="ORF">CTZ24_25655</name>
    <name evidence="2" type="ORF">Q3404_09870</name>
</gene>
<sequence>MQWESERLLYRRSTPDDVGDLFRIYGDPETHRFNPRGPYPNIEYARAVLERTLLEYQQYGFGDWTIFAKSNPDRVIGFGGVFASQFNGSNTNNLGYRFEPDAWGKGYATELSLRAIQYGFEEVGLTDIVGVVRENHLASRRVLEKVGMTFLEKVMDPEGFAPSLMFRITREEWTKL</sequence>
<geneLocation type="plasmid" evidence="4">
    <name>pmsr2d</name>
</geneLocation>
<evidence type="ECO:0000259" key="1">
    <source>
        <dbReference type="PROSITE" id="PS51186"/>
    </source>
</evidence>
<feature type="domain" description="N-acetyltransferase" evidence="1">
    <location>
        <begin position="8"/>
        <end position="171"/>
    </location>
</feature>
<protein>
    <submittedName>
        <fullName evidence="3">GNAT family N-acetyltransferase</fullName>
    </submittedName>
</protein>
<dbReference type="PROSITE" id="PS51186">
    <property type="entry name" value="GNAT"/>
    <property type="match status" value="1"/>
</dbReference>
<dbReference type="PANTHER" id="PTHR43792">
    <property type="entry name" value="GNAT FAMILY, PUTATIVE (AFU_ORTHOLOGUE AFUA_3G00765)-RELATED-RELATED"/>
    <property type="match status" value="1"/>
</dbReference>
<dbReference type="AlphaFoldDB" id="A0AAP9KS87"/>